<feature type="region of interest" description="Disordered" evidence="1">
    <location>
        <begin position="32"/>
        <end position="51"/>
    </location>
</feature>
<name>A0A4S2N132_9PEZI</name>
<keyword evidence="3" id="KW-1185">Reference proteome</keyword>
<protein>
    <submittedName>
        <fullName evidence="2">Uncharacterized protein</fullName>
    </submittedName>
</protein>
<accession>A0A4S2N132</accession>
<dbReference type="AlphaFoldDB" id="A0A4S2N132"/>
<organism evidence="2 3">
    <name type="scientific">Ascodesmis nigricans</name>
    <dbReference type="NCBI Taxonomy" id="341454"/>
    <lineage>
        <taxon>Eukaryota</taxon>
        <taxon>Fungi</taxon>
        <taxon>Dikarya</taxon>
        <taxon>Ascomycota</taxon>
        <taxon>Pezizomycotina</taxon>
        <taxon>Pezizomycetes</taxon>
        <taxon>Pezizales</taxon>
        <taxon>Ascodesmidaceae</taxon>
        <taxon>Ascodesmis</taxon>
    </lineage>
</organism>
<evidence type="ECO:0000313" key="2">
    <source>
        <dbReference type="EMBL" id="TGZ82683.1"/>
    </source>
</evidence>
<dbReference type="InParanoid" id="A0A4S2N132"/>
<reference evidence="2 3" key="1">
    <citation type="submission" date="2019-04" db="EMBL/GenBank/DDBJ databases">
        <title>Comparative genomics and transcriptomics to analyze fruiting body development in filamentous ascomycetes.</title>
        <authorList>
            <consortium name="DOE Joint Genome Institute"/>
            <person name="Lutkenhaus R."/>
            <person name="Traeger S."/>
            <person name="Breuer J."/>
            <person name="Kuo A."/>
            <person name="Lipzen A."/>
            <person name="Pangilinan J."/>
            <person name="Dilworth D."/>
            <person name="Sandor L."/>
            <person name="Poggeler S."/>
            <person name="Barry K."/>
            <person name="Grigoriev I.V."/>
            <person name="Nowrousian M."/>
        </authorList>
    </citation>
    <scope>NUCLEOTIDE SEQUENCE [LARGE SCALE GENOMIC DNA]</scope>
    <source>
        <strain evidence="2 3">CBS 389.68</strain>
    </source>
</reference>
<proteinExistence type="predicted"/>
<evidence type="ECO:0000313" key="3">
    <source>
        <dbReference type="Proteomes" id="UP000298138"/>
    </source>
</evidence>
<gene>
    <name evidence="2" type="ORF">EX30DRAFT_347089</name>
</gene>
<evidence type="ECO:0000256" key="1">
    <source>
        <dbReference type="SAM" id="MobiDB-lite"/>
    </source>
</evidence>
<sequence length="145" mass="15799">MSTRPVSLLQNFFGPSHGKCWPGCTLQHTSSLPRVPVPGMPRSKAPRPAGDDVMEMSTMVCNHTYREYLIGKIGAIGSASGPIRRTDSITLQSSLANVETDSLHLSIPNKPFPVPCWASIQTREPFVTTILRPNGFHSLLSGFLP</sequence>
<dbReference type="EMBL" id="ML220114">
    <property type="protein sequence ID" value="TGZ82683.1"/>
    <property type="molecule type" value="Genomic_DNA"/>
</dbReference>
<dbReference type="Proteomes" id="UP000298138">
    <property type="component" value="Unassembled WGS sequence"/>
</dbReference>